<keyword evidence="6" id="KW-0963">Cytoplasm</keyword>
<dbReference type="GO" id="GO:0046872">
    <property type="term" value="F:metal ion binding"/>
    <property type="evidence" value="ECO:0007669"/>
    <property type="project" value="UniProtKB-KW"/>
</dbReference>
<dbReference type="GO" id="GO:0005737">
    <property type="term" value="C:cytoplasm"/>
    <property type="evidence" value="ECO:0007669"/>
    <property type="project" value="UniProtKB-SubCell"/>
</dbReference>
<sequence>MSHAAAVWFCVHDDIESDRSTTGNILDYFDDEFIFRTLHLSRFAVSFIIDCVRTRLERFAERSLPVDHLVLAALCFYANGFLHNEIADTIGNSHVFLNTAVETVSKVLSTMLDEFITFPSSLNDRVLVAQELQKLHGIPNVVGVLGCMHIRVKPGKRERMLYMNGMGYFSIMSQMVCDSQSNLLSVETQWPGSTSEQSIWENSKICQQFKSGKHGHSLLVGNAVNCGKHVLPPLSRASNPASVHYDESHFKIQSIIQKTFGALKMRFQCLENLGHIQKDVSHKTAEVIHACCVLHNIAKKFSVPLPGEPGPEPLHHGISREEINQMFTCSSLGRT</sequence>
<evidence type="ECO:0000259" key="13">
    <source>
        <dbReference type="Pfam" id="PF13359"/>
    </source>
</evidence>
<evidence type="ECO:0000256" key="2">
    <source>
        <dbReference type="ARBA" id="ARBA00004123"/>
    </source>
</evidence>
<dbReference type="PRINTS" id="PR02086">
    <property type="entry name" value="PUTNUCHARBI1"/>
</dbReference>
<comment type="subcellular location">
    <subcellularLocation>
        <location evidence="3">Cytoplasm</location>
    </subcellularLocation>
    <subcellularLocation>
        <location evidence="2">Nucleus</location>
    </subcellularLocation>
</comment>
<dbReference type="InterPro" id="IPR027806">
    <property type="entry name" value="HARBI1_dom"/>
</dbReference>
<dbReference type="Proteomes" id="UP000261540">
    <property type="component" value="Unplaced"/>
</dbReference>
<protein>
    <recommendedName>
        <fullName evidence="5">Putative nuclease HARBI1</fullName>
    </recommendedName>
    <alternativeName>
        <fullName evidence="11">Harbinger transposase-derived nuclease</fullName>
    </alternativeName>
</protein>
<evidence type="ECO:0000256" key="1">
    <source>
        <dbReference type="ARBA" id="ARBA00001968"/>
    </source>
</evidence>
<dbReference type="GO" id="GO:0005634">
    <property type="term" value="C:nucleus"/>
    <property type="evidence" value="ECO:0007669"/>
    <property type="project" value="UniProtKB-SubCell"/>
</dbReference>
<evidence type="ECO:0000313" key="14">
    <source>
        <dbReference type="Ensembl" id="ENSPKIP00000026970.1"/>
    </source>
</evidence>
<evidence type="ECO:0000256" key="10">
    <source>
        <dbReference type="ARBA" id="ARBA00023242"/>
    </source>
</evidence>
<dbReference type="InterPro" id="IPR026103">
    <property type="entry name" value="HARBI1_animal"/>
</dbReference>
<name>A0A3B3S9R8_9TELE</name>
<dbReference type="AlphaFoldDB" id="A0A3B3S9R8"/>
<comment type="similarity">
    <text evidence="4">Belongs to the HARBI1 family.</text>
</comment>
<reference evidence="14" key="2">
    <citation type="submission" date="2025-09" db="UniProtKB">
        <authorList>
            <consortium name="Ensembl"/>
        </authorList>
    </citation>
    <scope>IDENTIFICATION</scope>
</reference>
<proteinExistence type="inferred from homology"/>
<feature type="domain" description="DDE Tnp4" evidence="13">
    <location>
        <begin position="146"/>
        <end position="296"/>
    </location>
</feature>
<dbReference type="PANTHER" id="PTHR22930:SF252">
    <property type="entry name" value="NUCLEASE HARBI1-RELATED"/>
    <property type="match status" value="1"/>
</dbReference>
<keyword evidence="10" id="KW-0539">Nucleus</keyword>
<evidence type="ECO:0000256" key="7">
    <source>
        <dbReference type="ARBA" id="ARBA00022722"/>
    </source>
</evidence>
<dbReference type="GO" id="GO:0016787">
    <property type="term" value="F:hydrolase activity"/>
    <property type="evidence" value="ECO:0007669"/>
    <property type="project" value="UniProtKB-KW"/>
</dbReference>
<comment type="cofactor">
    <cofactor evidence="1">
        <name>a divalent metal cation</name>
        <dbReference type="ChEBI" id="CHEBI:60240"/>
    </cofactor>
</comment>
<accession>A0A3B3S9R8</accession>
<evidence type="ECO:0000313" key="15">
    <source>
        <dbReference type="Proteomes" id="UP000261540"/>
    </source>
</evidence>
<evidence type="ECO:0000256" key="8">
    <source>
        <dbReference type="ARBA" id="ARBA00022723"/>
    </source>
</evidence>
<organism evidence="14 15">
    <name type="scientific">Paramormyrops kingsleyae</name>
    <dbReference type="NCBI Taxonomy" id="1676925"/>
    <lineage>
        <taxon>Eukaryota</taxon>
        <taxon>Metazoa</taxon>
        <taxon>Chordata</taxon>
        <taxon>Craniata</taxon>
        <taxon>Vertebrata</taxon>
        <taxon>Euteleostomi</taxon>
        <taxon>Actinopterygii</taxon>
        <taxon>Neopterygii</taxon>
        <taxon>Teleostei</taxon>
        <taxon>Osteoglossocephala</taxon>
        <taxon>Osteoglossomorpha</taxon>
        <taxon>Osteoglossiformes</taxon>
        <taxon>Mormyridae</taxon>
        <taxon>Paramormyrops</taxon>
    </lineage>
</organism>
<keyword evidence="15" id="KW-1185">Reference proteome</keyword>
<evidence type="ECO:0000256" key="6">
    <source>
        <dbReference type="ARBA" id="ARBA00022490"/>
    </source>
</evidence>
<evidence type="ECO:0000256" key="5">
    <source>
        <dbReference type="ARBA" id="ARBA00015519"/>
    </source>
</evidence>
<evidence type="ECO:0000256" key="4">
    <source>
        <dbReference type="ARBA" id="ARBA00006958"/>
    </source>
</evidence>
<comment type="function">
    <text evidence="12">Transposase-derived protein that may have nuclease activity. Does not have transposase activity.</text>
</comment>
<evidence type="ECO:0000256" key="12">
    <source>
        <dbReference type="ARBA" id="ARBA00045850"/>
    </source>
</evidence>
<dbReference type="InterPro" id="IPR045249">
    <property type="entry name" value="HARBI1-like"/>
</dbReference>
<dbReference type="GeneTree" id="ENSGT00940000167839"/>
<dbReference type="Ensembl" id="ENSPKIT00000007732.1">
    <property type="protein sequence ID" value="ENSPKIP00000026970.1"/>
    <property type="gene ID" value="ENSPKIG00000009230.1"/>
</dbReference>
<dbReference type="Pfam" id="PF13359">
    <property type="entry name" value="DDE_Tnp_4"/>
    <property type="match status" value="1"/>
</dbReference>
<dbReference type="PANTHER" id="PTHR22930">
    <property type="match status" value="1"/>
</dbReference>
<dbReference type="GO" id="GO:0004518">
    <property type="term" value="F:nuclease activity"/>
    <property type="evidence" value="ECO:0007669"/>
    <property type="project" value="UniProtKB-KW"/>
</dbReference>
<reference evidence="14" key="1">
    <citation type="submission" date="2025-08" db="UniProtKB">
        <authorList>
            <consortium name="Ensembl"/>
        </authorList>
    </citation>
    <scope>IDENTIFICATION</scope>
</reference>
<evidence type="ECO:0000256" key="3">
    <source>
        <dbReference type="ARBA" id="ARBA00004496"/>
    </source>
</evidence>
<evidence type="ECO:0000256" key="9">
    <source>
        <dbReference type="ARBA" id="ARBA00022801"/>
    </source>
</evidence>
<keyword evidence="8" id="KW-0479">Metal-binding</keyword>
<keyword evidence="7" id="KW-0540">Nuclease</keyword>
<keyword evidence="9" id="KW-0378">Hydrolase</keyword>
<evidence type="ECO:0000256" key="11">
    <source>
        <dbReference type="ARBA" id="ARBA00030126"/>
    </source>
</evidence>